<reference evidence="1" key="2">
    <citation type="submission" date="2014-02" db="EMBL/GenBank/DDBJ databases">
        <title>Complete DNA sequence of /Kuraishia capsulata/ illustrates novel genomic features among budding yeasts (/Saccharomycotina/).</title>
        <authorList>
            <person name="Morales L."/>
            <person name="Noel B."/>
            <person name="Porcel B."/>
            <person name="Marcet-Houben M."/>
            <person name="Hullo M-F."/>
            <person name="Sacerdot C."/>
            <person name="Tekaia F."/>
            <person name="Leh-Louis V."/>
            <person name="Despons L."/>
            <person name="Khanna V."/>
            <person name="Aury J-M."/>
            <person name="Barbe V."/>
            <person name="Couloux A."/>
            <person name="Labadie K."/>
            <person name="Pelletier E."/>
            <person name="Souciet J-L."/>
            <person name="Boekhout T."/>
            <person name="Gabaldon T."/>
            <person name="Wincker P."/>
            <person name="Dujon B."/>
        </authorList>
    </citation>
    <scope>NUCLEOTIDE SEQUENCE</scope>
    <source>
        <strain evidence="1">CBS 1993</strain>
    </source>
</reference>
<name>W6MPI7_9ASCO</name>
<dbReference type="AlphaFoldDB" id="W6MPI7"/>
<dbReference type="HOGENOM" id="CLU_2146246_0_0_1"/>
<proteinExistence type="predicted"/>
<evidence type="ECO:0000313" key="1">
    <source>
        <dbReference type="EMBL" id="CDK28243.1"/>
    </source>
</evidence>
<dbReference type="GeneID" id="34521621"/>
<protein>
    <submittedName>
        <fullName evidence="1">Uncharacterized protein</fullName>
    </submittedName>
</protein>
<dbReference type="EMBL" id="HG793129">
    <property type="protein sequence ID" value="CDK28243.1"/>
    <property type="molecule type" value="Genomic_DNA"/>
</dbReference>
<gene>
    <name evidence="1" type="ORF">KUCA_T00004225001</name>
</gene>
<evidence type="ECO:0000313" key="2">
    <source>
        <dbReference type="Proteomes" id="UP000019384"/>
    </source>
</evidence>
<dbReference type="Proteomes" id="UP000019384">
    <property type="component" value="Unassembled WGS sequence"/>
</dbReference>
<sequence length="112" mass="12797">MNCFIAQWQRGMSFNARSTYLFLPYRLGRNSISIEDTILDNVSPFGSVNPEGFPRNLNFFIFVCSRSLGGSTPLSARTFLSRFVQALSGSRLNMEKTHYTLKQDAVYSMFFL</sequence>
<keyword evidence="2" id="KW-1185">Reference proteome</keyword>
<accession>W6MPI7</accession>
<dbReference type="RefSeq" id="XP_022460233.1">
    <property type="nucleotide sequence ID" value="XM_022600937.1"/>
</dbReference>
<reference evidence="1" key="1">
    <citation type="submission" date="2013-12" db="EMBL/GenBank/DDBJ databases">
        <authorList>
            <person name="Genoscope - CEA"/>
        </authorList>
    </citation>
    <scope>NUCLEOTIDE SEQUENCE</scope>
    <source>
        <strain evidence="1">CBS 1993</strain>
    </source>
</reference>
<organism evidence="1 2">
    <name type="scientific">Kuraishia capsulata CBS 1993</name>
    <dbReference type="NCBI Taxonomy" id="1382522"/>
    <lineage>
        <taxon>Eukaryota</taxon>
        <taxon>Fungi</taxon>
        <taxon>Dikarya</taxon>
        <taxon>Ascomycota</taxon>
        <taxon>Saccharomycotina</taxon>
        <taxon>Pichiomycetes</taxon>
        <taxon>Pichiales</taxon>
        <taxon>Pichiaceae</taxon>
        <taxon>Kuraishia</taxon>
    </lineage>
</organism>